<dbReference type="GO" id="GO:0044550">
    <property type="term" value="P:secondary metabolite biosynthetic process"/>
    <property type="evidence" value="ECO:0007669"/>
    <property type="project" value="UniProtKB-ARBA"/>
</dbReference>
<dbReference type="Proteomes" id="UP000010448">
    <property type="component" value="Unassembled WGS sequence"/>
</dbReference>
<comment type="cofactor">
    <cofactor evidence="1">
        <name>pantetheine 4'-phosphate</name>
        <dbReference type="ChEBI" id="CHEBI:47942"/>
    </cofactor>
</comment>
<dbReference type="AlphaFoldDB" id="A0A7K4EAV3"/>
<dbReference type="Gene3D" id="1.10.1200.10">
    <property type="entry name" value="ACP-like"/>
    <property type="match status" value="1"/>
</dbReference>
<dbReference type="Gene3D" id="3.40.50.980">
    <property type="match status" value="2"/>
</dbReference>
<dbReference type="SUPFAM" id="SSF56801">
    <property type="entry name" value="Acetyl-CoA synthetase-like"/>
    <property type="match status" value="1"/>
</dbReference>
<evidence type="ECO:0000256" key="2">
    <source>
        <dbReference type="ARBA" id="ARBA00006432"/>
    </source>
</evidence>
<dbReference type="EMBL" id="AMWJ02000001">
    <property type="protein sequence ID" value="NNJ14519.1"/>
    <property type="molecule type" value="Genomic_DNA"/>
</dbReference>
<evidence type="ECO:0000313" key="7">
    <source>
        <dbReference type="Proteomes" id="UP000010448"/>
    </source>
</evidence>
<dbReference type="InterPro" id="IPR025110">
    <property type="entry name" value="AMP-bd_C"/>
</dbReference>
<dbReference type="FunFam" id="3.30.300.30:FF:000010">
    <property type="entry name" value="Enterobactin synthetase component F"/>
    <property type="match status" value="1"/>
</dbReference>
<evidence type="ECO:0000256" key="4">
    <source>
        <dbReference type="ARBA" id="ARBA00022553"/>
    </source>
</evidence>
<dbReference type="GO" id="GO:0031177">
    <property type="term" value="F:phosphopantetheine binding"/>
    <property type="evidence" value="ECO:0007669"/>
    <property type="project" value="InterPro"/>
</dbReference>
<protein>
    <submittedName>
        <fullName evidence="6">Amino acid adenylation domain-containing protein</fullName>
    </submittedName>
</protein>
<keyword evidence="4" id="KW-0597">Phosphoprotein</keyword>
<sequence>MVFENYPIAEALQQASPRSPSFAKVVNQEQTHYPLTLAVEAGEHLSLAVGYDLAHFDRAAIEQLLRHFEHLLLTLAADSQALLGELSLLDESERQHLLHDWNATATDYSEACIHELIEQQVQATPDAAALILGELQLSYAELDRQANRLAHRLRDLGVGPDVLVGISLERSLEMVVGLLAILKAGGAYVPLDPAYPRERLDYMVRDSGIRLLLTQSSLLADLPINDGLTSLSLDELIDWQDLAEAAPPSVPVNADNLAYVIYTSGSTGRPKGVEIRHGALTNHMLWMQDELQLLPSDRVLQKTAFSFDASVWEFWLPLLNGAQLVLASPALNDDLTLLWREVAGQAISILQLAPSVLQALLPEVRAGQLDSLRTLAFGGEALSAALVGQLREQWGGQVYNLYGPTEATIDTSSLLIDGPLDTAIAAIGRPISNVRTYVLDSNLQPCPVGSAGELYVGGGSLARGYHQRPDLSAERFVPDPFTPGARLYRTGDLVRYRADGVIDYLGRIDHQVKIRGLRIELGEIEALLLRLPTVREAVVLPRESANGTQLVAWIVAEQGVVTGDELVHELKGLLAHDLPGFMVPTQWLFLERLPLTPNGKLDRRALPQPDIGHAHAAYVAPQGELEEQLAAIWAEVLKVDRVGMSDDFFELGGHSLLATQIVSRVQKELGHHVPLRAMFELNTLQALAAYIEGQQDKRIDEAKVDRLSDLMAELEAL</sequence>
<feature type="domain" description="Carrier" evidence="5">
    <location>
        <begin position="620"/>
        <end position="695"/>
    </location>
</feature>
<dbReference type="InterPro" id="IPR036736">
    <property type="entry name" value="ACP-like_sf"/>
</dbReference>
<dbReference type="InterPro" id="IPR045851">
    <property type="entry name" value="AMP-bd_C_sf"/>
</dbReference>
<dbReference type="InterPro" id="IPR020845">
    <property type="entry name" value="AMP-binding_CS"/>
</dbReference>
<dbReference type="SUPFAM" id="SSF47336">
    <property type="entry name" value="ACP-like"/>
    <property type="match status" value="1"/>
</dbReference>
<proteinExistence type="inferred from homology"/>
<dbReference type="InterPro" id="IPR009081">
    <property type="entry name" value="PP-bd_ACP"/>
</dbReference>
<dbReference type="RefSeq" id="WP_170394380.1">
    <property type="nucleotide sequence ID" value="NZ_AMWJ02000001.1"/>
</dbReference>
<dbReference type="Gene3D" id="3.30.559.30">
    <property type="entry name" value="Nonribosomal peptide synthetase, condensation domain"/>
    <property type="match status" value="1"/>
</dbReference>
<dbReference type="InterPro" id="IPR010071">
    <property type="entry name" value="AA_adenyl_dom"/>
</dbReference>
<dbReference type="Pfam" id="PF00550">
    <property type="entry name" value="PP-binding"/>
    <property type="match status" value="1"/>
</dbReference>
<dbReference type="PANTHER" id="PTHR45527">
    <property type="entry name" value="NONRIBOSOMAL PEPTIDE SYNTHETASE"/>
    <property type="match status" value="1"/>
</dbReference>
<evidence type="ECO:0000256" key="1">
    <source>
        <dbReference type="ARBA" id="ARBA00001957"/>
    </source>
</evidence>
<dbReference type="PROSITE" id="PS50075">
    <property type="entry name" value="CARRIER"/>
    <property type="match status" value="1"/>
</dbReference>
<dbReference type="SUPFAM" id="SSF52777">
    <property type="entry name" value="CoA-dependent acyltransferases"/>
    <property type="match status" value="1"/>
</dbReference>
<dbReference type="Gene3D" id="2.30.38.10">
    <property type="entry name" value="Luciferase, Domain 3"/>
    <property type="match status" value="1"/>
</dbReference>
<dbReference type="InterPro" id="IPR000873">
    <property type="entry name" value="AMP-dep_synth/lig_dom"/>
</dbReference>
<evidence type="ECO:0000256" key="3">
    <source>
        <dbReference type="ARBA" id="ARBA00022450"/>
    </source>
</evidence>
<dbReference type="InterPro" id="IPR006162">
    <property type="entry name" value="Ppantetheine_attach_site"/>
</dbReference>
<evidence type="ECO:0000259" key="5">
    <source>
        <dbReference type="PROSITE" id="PS50075"/>
    </source>
</evidence>
<dbReference type="GO" id="GO:0043041">
    <property type="term" value="P:amino acid activation for nonribosomal peptide biosynthetic process"/>
    <property type="evidence" value="ECO:0007669"/>
    <property type="project" value="TreeGrafter"/>
</dbReference>
<dbReference type="PROSITE" id="PS00455">
    <property type="entry name" value="AMP_BINDING"/>
    <property type="match status" value="1"/>
</dbReference>
<dbReference type="InterPro" id="IPR020806">
    <property type="entry name" value="PKS_PP-bd"/>
</dbReference>
<gene>
    <name evidence="6" type="ORF">CSV86_004275</name>
</gene>
<name>A0A7K4EAV3_9PSED</name>
<dbReference type="FunFam" id="2.30.38.10:FF:000001">
    <property type="entry name" value="Non-ribosomal peptide synthetase PvdI"/>
    <property type="match status" value="1"/>
</dbReference>
<comment type="caution">
    <text evidence="6">The sequence shown here is derived from an EMBL/GenBank/DDBJ whole genome shotgun (WGS) entry which is preliminary data.</text>
</comment>
<dbReference type="Pfam" id="PF13193">
    <property type="entry name" value="AMP-binding_C"/>
    <property type="match status" value="1"/>
</dbReference>
<dbReference type="NCBIfam" id="TIGR01733">
    <property type="entry name" value="AA-adenyl-dom"/>
    <property type="match status" value="1"/>
</dbReference>
<dbReference type="PANTHER" id="PTHR45527:SF1">
    <property type="entry name" value="FATTY ACID SYNTHASE"/>
    <property type="match status" value="1"/>
</dbReference>
<keyword evidence="3" id="KW-0596">Phosphopantetheine</keyword>
<dbReference type="InterPro" id="IPR001242">
    <property type="entry name" value="Condensation_dom"/>
</dbReference>
<organism evidence="6 7">
    <name type="scientific">Pseudomonas bharatica CSV86</name>
    <dbReference type="NCBI Taxonomy" id="1005395"/>
    <lineage>
        <taxon>Bacteria</taxon>
        <taxon>Pseudomonadati</taxon>
        <taxon>Pseudomonadota</taxon>
        <taxon>Gammaproteobacteria</taxon>
        <taxon>Pseudomonadales</taxon>
        <taxon>Pseudomonadaceae</taxon>
        <taxon>Pseudomonas</taxon>
        <taxon>Pseudomonas bharatica</taxon>
    </lineage>
</organism>
<keyword evidence="7" id="KW-1185">Reference proteome</keyword>
<evidence type="ECO:0000313" key="6">
    <source>
        <dbReference type="EMBL" id="NNJ14519.1"/>
    </source>
</evidence>
<dbReference type="GO" id="GO:0005829">
    <property type="term" value="C:cytosol"/>
    <property type="evidence" value="ECO:0007669"/>
    <property type="project" value="TreeGrafter"/>
</dbReference>
<dbReference type="FunFam" id="3.40.50.12780:FF:000012">
    <property type="entry name" value="Non-ribosomal peptide synthetase"/>
    <property type="match status" value="1"/>
</dbReference>
<dbReference type="Pfam" id="PF00501">
    <property type="entry name" value="AMP-binding"/>
    <property type="match status" value="1"/>
</dbReference>
<dbReference type="Gene3D" id="3.30.300.30">
    <property type="match status" value="1"/>
</dbReference>
<dbReference type="CDD" id="cd05930">
    <property type="entry name" value="A_NRPS"/>
    <property type="match status" value="1"/>
</dbReference>
<dbReference type="PROSITE" id="PS00012">
    <property type="entry name" value="PHOSPHOPANTETHEINE"/>
    <property type="match status" value="1"/>
</dbReference>
<reference evidence="6 7" key="1">
    <citation type="journal article" date="2013" name="Genome Announc.">
        <title>Genome Sequence of Naphthalene-Degrading Soil Bacterium Pseudomonas putida CSV86.</title>
        <authorList>
            <person name="Phale P.S."/>
            <person name="Paliwal V."/>
            <person name="Raju S.C."/>
            <person name="Modak A."/>
            <person name="Purohit H.J."/>
        </authorList>
    </citation>
    <scope>NUCLEOTIDE SEQUENCE [LARGE SCALE GENOMIC DNA]</scope>
    <source>
        <strain evidence="6 7">CSV86</strain>
    </source>
</reference>
<comment type="similarity">
    <text evidence="2">Belongs to the ATP-dependent AMP-binding enzyme family.</text>
</comment>
<dbReference type="GO" id="GO:0003824">
    <property type="term" value="F:catalytic activity"/>
    <property type="evidence" value="ECO:0007669"/>
    <property type="project" value="InterPro"/>
</dbReference>
<dbReference type="Pfam" id="PF00668">
    <property type="entry name" value="Condensation"/>
    <property type="match status" value="1"/>
</dbReference>
<accession>A0A7K4EAV3</accession>
<dbReference type="FunFam" id="1.10.1200.10:FF:000005">
    <property type="entry name" value="Nonribosomal peptide synthetase 1"/>
    <property type="match status" value="1"/>
</dbReference>
<dbReference type="SMART" id="SM00823">
    <property type="entry name" value="PKS_PP"/>
    <property type="match status" value="1"/>
</dbReference>
<dbReference type="FunFam" id="3.40.50.980:FF:000001">
    <property type="entry name" value="Non-ribosomal peptide synthetase"/>
    <property type="match status" value="1"/>
</dbReference>